<dbReference type="EMBL" id="FNDJ01000034">
    <property type="protein sequence ID" value="SDM02294.1"/>
    <property type="molecule type" value="Genomic_DNA"/>
</dbReference>
<evidence type="ECO:0008006" key="3">
    <source>
        <dbReference type="Google" id="ProtNLM"/>
    </source>
</evidence>
<evidence type="ECO:0000313" key="2">
    <source>
        <dbReference type="Proteomes" id="UP000199202"/>
    </source>
</evidence>
<dbReference type="Proteomes" id="UP000199202">
    <property type="component" value="Unassembled WGS sequence"/>
</dbReference>
<evidence type="ECO:0000313" key="1">
    <source>
        <dbReference type="EMBL" id="SDM02294.1"/>
    </source>
</evidence>
<reference evidence="1 2" key="1">
    <citation type="submission" date="2016-10" db="EMBL/GenBank/DDBJ databases">
        <authorList>
            <person name="de Groot N.N."/>
        </authorList>
    </citation>
    <scope>NUCLEOTIDE SEQUENCE [LARGE SCALE GENOMIC DNA]</scope>
    <source>
        <strain evidence="1 2">CGMCC 4.6533</strain>
    </source>
</reference>
<organism evidence="1 2">
    <name type="scientific">Nonomuraea jiangxiensis</name>
    <dbReference type="NCBI Taxonomy" id="633440"/>
    <lineage>
        <taxon>Bacteria</taxon>
        <taxon>Bacillati</taxon>
        <taxon>Actinomycetota</taxon>
        <taxon>Actinomycetes</taxon>
        <taxon>Streptosporangiales</taxon>
        <taxon>Streptosporangiaceae</taxon>
        <taxon>Nonomuraea</taxon>
    </lineage>
</organism>
<dbReference type="STRING" id="633440.SAMN05421869_134104"/>
<dbReference type="RefSeq" id="WP_090945984.1">
    <property type="nucleotide sequence ID" value="NZ_FNDJ01000034.1"/>
</dbReference>
<name>A0A1G9PU63_9ACTN</name>
<dbReference type="OrthoDB" id="5188824at2"/>
<accession>A0A1G9PU63</accession>
<keyword evidence="2" id="KW-1185">Reference proteome</keyword>
<gene>
    <name evidence="1" type="ORF">SAMN05421869_134104</name>
</gene>
<sequence>MTVTVTVAVTRLPGLLADVVREAFADDPLVRVDPLRHADRDGIDAAIERQTPDVVIVGVPAGSTDAGLPCDLLLRHRDLVVLTLSTDARSAWMCELRPSARPIREVSPAGLREVVHAMLDGRPRS</sequence>
<dbReference type="AlphaFoldDB" id="A0A1G9PU63"/>
<proteinExistence type="predicted"/>
<protein>
    <recommendedName>
        <fullName evidence="3">Response regulatory domain-containing protein</fullName>
    </recommendedName>
</protein>